<dbReference type="NCBIfam" id="TIGR03021">
    <property type="entry name" value="pilP_fam"/>
    <property type="match status" value="1"/>
</dbReference>
<keyword evidence="2" id="KW-0732">Signal</keyword>
<feature type="signal peptide" evidence="2">
    <location>
        <begin position="1"/>
        <end position="22"/>
    </location>
</feature>
<sequence>MLRFKIFILTVLFASPVAPVFSAEPLCNGPCTVADLARLQSEVLMLKVDEEKKSTEKRITDLGNGKSPSVTMPNEQVASPMYSQPSFGMGGQSSAPKLDPTPKLVSIVGKSQNLFAVMRLPDGTDLEAKRGMSIGDGYTVKEISVDGVLLEKDDKLIPAASAE</sequence>
<feature type="region of interest" description="Disordered" evidence="1">
    <location>
        <begin position="55"/>
        <end position="101"/>
    </location>
</feature>
<dbReference type="AlphaFoldDB" id="A0A4V3YZL4"/>
<dbReference type="EMBL" id="SSUX01000011">
    <property type="protein sequence ID" value="THJ43652.1"/>
    <property type="molecule type" value="Genomic_DNA"/>
</dbReference>
<evidence type="ECO:0000256" key="1">
    <source>
        <dbReference type="SAM" id="MobiDB-lite"/>
    </source>
</evidence>
<organism evidence="3 4">
    <name type="scientific">Aeromonas veronii</name>
    <dbReference type="NCBI Taxonomy" id="654"/>
    <lineage>
        <taxon>Bacteria</taxon>
        <taxon>Pseudomonadati</taxon>
        <taxon>Pseudomonadota</taxon>
        <taxon>Gammaproteobacteria</taxon>
        <taxon>Aeromonadales</taxon>
        <taxon>Aeromonadaceae</taxon>
        <taxon>Aeromonas</taxon>
    </lineage>
</organism>
<comment type="caution">
    <text evidence="3">The sequence shown here is derived from an EMBL/GenBank/DDBJ whole genome shotgun (WGS) entry which is preliminary data.</text>
</comment>
<dbReference type="Proteomes" id="UP000309618">
    <property type="component" value="Unassembled WGS sequence"/>
</dbReference>
<gene>
    <name evidence="3" type="primary">pilP</name>
    <name evidence="3" type="ORF">E8Q35_15210</name>
</gene>
<evidence type="ECO:0000313" key="3">
    <source>
        <dbReference type="EMBL" id="THJ43652.1"/>
    </source>
</evidence>
<proteinExistence type="predicted"/>
<dbReference type="InterPro" id="IPR022753">
    <property type="entry name" value="T4SS_pilus_biogen_PilP"/>
</dbReference>
<name>A0A4V3YZL4_AERVE</name>
<reference evidence="3 4" key="1">
    <citation type="submission" date="2019-04" db="EMBL/GenBank/DDBJ databases">
        <title>Comparative genomics of Aeromonas veronii strains pathogenic to fish.</title>
        <authorList>
            <person name="Cascarano M.C."/>
            <person name="Smyrli M."/>
            <person name="Katharios P."/>
        </authorList>
    </citation>
    <scope>NUCLEOTIDE SEQUENCE [LARGE SCALE GENOMIC DNA]</scope>
    <source>
        <strain evidence="3 4">XU1</strain>
    </source>
</reference>
<evidence type="ECO:0000313" key="4">
    <source>
        <dbReference type="Proteomes" id="UP000309618"/>
    </source>
</evidence>
<protein>
    <submittedName>
        <fullName evidence="3">Type IV pilus biogenesis protein PilP</fullName>
    </submittedName>
</protein>
<evidence type="ECO:0000256" key="2">
    <source>
        <dbReference type="SAM" id="SignalP"/>
    </source>
</evidence>
<dbReference type="RefSeq" id="WP_136502091.1">
    <property type="nucleotide sequence ID" value="NZ_SSUX01000011.1"/>
</dbReference>
<feature type="compositionally biased region" description="Polar residues" evidence="1">
    <location>
        <begin position="66"/>
        <end position="86"/>
    </location>
</feature>
<feature type="chain" id="PRO_5020862266" evidence="2">
    <location>
        <begin position="23"/>
        <end position="163"/>
    </location>
</feature>
<accession>A0A4V3YZL4</accession>